<dbReference type="Gene3D" id="1.25.40.290">
    <property type="entry name" value="ARM repeat domains"/>
    <property type="match status" value="1"/>
</dbReference>
<dbReference type="Pfam" id="PF08713">
    <property type="entry name" value="DNA_alkylation"/>
    <property type="match status" value="1"/>
</dbReference>
<reference evidence="1 2" key="1">
    <citation type="submission" date="2018-06" db="EMBL/GenBank/DDBJ databases">
        <authorList>
            <consortium name="Pathogen Informatics"/>
            <person name="Doyle S."/>
        </authorList>
    </citation>
    <scope>NUCLEOTIDE SEQUENCE [LARGE SCALE GENOMIC DNA]</scope>
    <source>
        <strain evidence="1 2">NCTC10684</strain>
    </source>
</reference>
<dbReference type="RefSeq" id="WP_115729781.1">
    <property type="nucleotide sequence ID" value="NZ_BAAAVY010000033.1"/>
</dbReference>
<protein>
    <submittedName>
        <fullName evidence="1">DNA alkylation repair enzyme</fullName>
    </submittedName>
</protein>
<evidence type="ECO:0000313" key="2">
    <source>
        <dbReference type="Proteomes" id="UP000254701"/>
    </source>
</evidence>
<dbReference type="Proteomes" id="UP000254701">
    <property type="component" value="Unassembled WGS sequence"/>
</dbReference>
<gene>
    <name evidence="1" type="ORF">NCTC10684_00438</name>
</gene>
<dbReference type="SUPFAM" id="SSF48371">
    <property type="entry name" value="ARM repeat"/>
    <property type="match status" value="1"/>
</dbReference>
<dbReference type="EMBL" id="UFSM01000001">
    <property type="protein sequence ID" value="SUU87246.1"/>
    <property type="molecule type" value="Genomic_DNA"/>
</dbReference>
<evidence type="ECO:0000313" key="1">
    <source>
        <dbReference type="EMBL" id="SUU87246.1"/>
    </source>
</evidence>
<proteinExistence type="predicted"/>
<organism evidence="1 2">
    <name type="scientific">Aminobacter aminovorans</name>
    <name type="common">Chelatobacter heintzii</name>
    <dbReference type="NCBI Taxonomy" id="83263"/>
    <lineage>
        <taxon>Bacteria</taxon>
        <taxon>Pseudomonadati</taxon>
        <taxon>Pseudomonadota</taxon>
        <taxon>Alphaproteobacteria</taxon>
        <taxon>Hyphomicrobiales</taxon>
        <taxon>Phyllobacteriaceae</taxon>
        <taxon>Aminobacter</taxon>
    </lineage>
</organism>
<accession>A0A380WGB1</accession>
<dbReference type="OrthoDB" id="9797162at2"/>
<sequence>MTEDQTLAAPALKEIFDRERLRHIATETASISAAFDAEKFMALATANLDDLGIMQRLRQTATSLHGALPGSFENAVDVLHELAPRIQHGFASIVLSEYVALYGKGHFDLSMQALSYFTRFGSAEFAIRHFLARDFHGTLQVMRGWALDDNEHVRRLASEGSRPRLPWSFQLKQLIKDPSPTAPILEALRSDPSLYVRKSVANHLNDISKDHPDRVIDHISAWDMDDRNTAWIVKHALRTMIKKGDPRALGAIGSTGKPMVRVEAFAIQPAAILLGGRITLKANIASTAETVQQLVVDYAVHYVKKSGGSSKKVFKLKEINLPPGSQKELSISQAVRDFTTRKHYPGHHLIELIVNGETVAEGGFELKG</sequence>
<dbReference type="InterPro" id="IPR016024">
    <property type="entry name" value="ARM-type_fold"/>
</dbReference>
<name>A0A380WGB1_AMIAI</name>
<dbReference type="InterPro" id="IPR014825">
    <property type="entry name" value="DNA_alkylation"/>
</dbReference>
<dbReference type="AlphaFoldDB" id="A0A380WGB1"/>